<dbReference type="PATRIC" id="fig|616990.3.peg.1336"/>
<dbReference type="STRING" id="616990.IV54_GL001245"/>
<comment type="caution">
    <text evidence="3">The sequence shown here is derived from an EMBL/GenBank/DDBJ whole genome shotgun (WGS) entry which is preliminary data.</text>
</comment>
<feature type="transmembrane region" description="Helical" evidence="1">
    <location>
        <begin position="158"/>
        <end position="178"/>
    </location>
</feature>
<proteinExistence type="predicted"/>
<dbReference type="InterPro" id="IPR003848">
    <property type="entry name" value="DUF218"/>
</dbReference>
<dbReference type="PANTHER" id="PTHR30336:SF18">
    <property type="entry name" value="MEMBRANE PROTEIN"/>
    <property type="match status" value="1"/>
</dbReference>
<sequence length="367" mass="41396">MSLEIIAEESRVMQNEMFAIPAVVYLGWLIPLGFGLIFGVSYGIEKRRLGNGIWFSLFFYSFLTMLAISILGTNNKWLIVISIVLFVLLLMLIGVVFALQAFLLLWNAWIVWKRESHTIANMLTLFLGVAILLAPFVVRLTSLYLPVPVATAINLFPAMVIFYVLFWFYNYLTMLFIYQFNHPRYKQDYLVVLGAGLLNGDEVSPLLSQRIDRAITFYQKQLAKTGRAPVIIFSGGQGGDETVPEGVAMRQYALRRGLPADHTIAEDRSKTTYENMVFSKAIIDEQGPTNPRVTFVTNGYHTFRAGMIAKRAGLKANGIGAHTAKFFLPNAILREYIAIFVGNKRWHAVAIGLMLILTIALTWAEYQ</sequence>
<dbReference type="Proteomes" id="UP000051906">
    <property type="component" value="Unassembled WGS sequence"/>
</dbReference>
<dbReference type="GO" id="GO:0005886">
    <property type="term" value="C:plasma membrane"/>
    <property type="evidence" value="ECO:0007669"/>
    <property type="project" value="TreeGrafter"/>
</dbReference>
<dbReference type="Pfam" id="PF02698">
    <property type="entry name" value="DUF218"/>
    <property type="match status" value="1"/>
</dbReference>
<dbReference type="AlphaFoldDB" id="A0A0R2LCR2"/>
<dbReference type="Gene3D" id="3.40.50.620">
    <property type="entry name" value="HUPs"/>
    <property type="match status" value="1"/>
</dbReference>
<evidence type="ECO:0000313" key="4">
    <source>
        <dbReference type="Proteomes" id="UP000051906"/>
    </source>
</evidence>
<dbReference type="InterPro" id="IPR051599">
    <property type="entry name" value="Cell_Envelope_Assoc"/>
</dbReference>
<dbReference type="PANTHER" id="PTHR30336">
    <property type="entry name" value="INNER MEMBRANE PROTEIN, PROBABLE PERMEASE"/>
    <property type="match status" value="1"/>
</dbReference>
<keyword evidence="4" id="KW-1185">Reference proteome</keyword>
<organism evidence="3 4">
    <name type="scientific">Levilactobacillus paucivorans</name>
    <dbReference type="NCBI Taxonomy" id="616990"/>
    <lineage>
        <taxon>Bacteria</taxon>
        <taxon>Bacillati</taxon>
        <taxon>Bacillota</taxon>
        <taxon>Bacilli</taxon>
        <taxon>Lactobacillales</taxon>
        <taxon>Lactobacillaceae</taxon>
        <taxon>Levilactobacillus</taxon>
    </lineage>
</organism>
<dbReference type="CDD" id="cd06259">
    <property type="entry name" value="YdcF-like"/>
    <property type="match status" value="1"/>
</dbReference>
<dbReference type="InterPro" id="IPR014729">
    <property type="entry name" value="Rossmann-like_a/b/a_fold"/>
</dbReference>
<feature type="transmembrane region" description="Helical" evidence="1">
    <location>
        <begin position="118"/>
        <end position="138"/>
    </location>
</feature>
<accession>A0A0R2LCR2</accession>
<name>A0A0R2LCR2_9LACO</name>
<dbReference type="GO" id="GO:0000270">
    <property type="term" value="P:peptidoglycan metabolic process"/>
    <property type="evidence" value="ECO:0007669"/>
    <property type="project" value="TreeGrafter"/>
</dbReference>
<feature type="transmembrane region" description="Helical" evidence="1">
    <location>
        <begin position="77"/>
        <end position="106"/>
    </location>
</feature>
<evidence type="ECO:0000313" key="3">
    <source>
        <dbReference type="EMBL" id="KRN97669.1"/>
    </source>
</evidence>
<keyword evidence="1" id="KW-1133">Transmembrane helix</keyword>
<keyword evidence="1" id="KW-0812">Transmembrane</keyword>
<feature type="transmembrane region" description="Helical" evidence="1">
    <location>
        <begin position="18"/>
        <end position="40"/>
    </location>
</feature>
<protein>
    <recommendedName>
        <fullName evidence="2">DUF218 domain-containing protein</fullName>
    </recommendedName>
</protein>
<feature type="transmembrane region" description="Helical" evidence="1">
    <location>
        <begin position="52"/>
        <end position="71"/>
    </location>
</feature>
<evidence type="ECO:0000256" key="1">
    <source>
        <dbReference type="SAM" id="Phobius"/>
    </source>
</evidence>
<dbReference type="GO" id="GO:0043164">
    <property type="term" value="P:Gram-negative-bacterium-type cell wall biogenesis"/>
    <property type="evidence" value="ECO:0007669"/>
    <property type="project" value="TreeGrafter"/>
</dbReference>
<reference evidence="3 4" key="1">
    <citation type="journal article" date="2015" name="Genome Announc.">
        <title>Expanding the biotechnology potential of lactobacilli through comparative genomics of 213 strains and associated genera.</title>
        <authorList>
            <person name="Sun Z."/>
            <person name="Harris H.M."/>
            <person name="McCann A."/>
            <person name="Guo C."/>
            <person name="Argimon S."/>
            <person name="Zhang W."/>
            <person name="Yang X."/>
            <person name="Jeffery I.B."/>
            <person name="Cooney J.C."/>
            <person name="Kagawa T.F."/>
            <person name="Liu W."/>
            <person name="Song Y."/>
            <person name="Salvetti E."/>
            <person name="Wrobel A."/>
            <person name="Rasinkangas P."/>
            <person name="Parkhill J."/>
            <person name="Rea M.C."/>
            <person name="O'Sullivan O."/>
            <person name="Ritari J."/>
            <person name="Douillard F.P."/>
            <person name="Paul Ross R."/>
            <person name="Yang R."/>
            <person name="Briner A.E."/>
            <person name="Felis G.E."/>
            <person name="de Vos W.M."/>
            <person name="Barrangou R."/>
            <person name="Klaenhammer T.R."/>
            <person name="Caufield P.W."/>
            <person name="Cui Y."/>
            <person name="Zhang H."/>
            <person name="O'Toole P.W."/>
        </authorList>
    </citation>
    <scope>NUCLEOTIDE SEQUENCE [LARGE SCALE GENOMIC DNA]</scope>
    <source>
        <strain evidence="3 4">DSM 22467</strain>
    </source>
</reference>
<evidence type="ECO:0000259" key="2">
    <source>
        <dbReference type="Pfam" id="PF02698"/>
    </source>
</evidence>
<feature type="domain" description="DUF218" evidence="2">
    <location>
        <begin position="188"/>
        <end position="338"/>
    </location>
</feature>
<dbReference type="EMBL" id="JQCA01000165">
    <property type="protein sequence ID" value="KRN97669.1"/>
    <property type="molecule type" value="Genomic_DNA"/>
</dbReference>
<gene>
    <name evidence="3" type="ORF">IV54_GL001245</name>
</gene>
<feature type="transmembrane region" description="Helical" evidence="1">
    <location>
        <begin position="346"/>
        <end position="364"/>
    </location>
</feature>
<keyword evidence="1" id="KW-0472">Membrane</keyword>